<proteinExistence type="predicted"/>
<dbReference type="EMBL" id="JAYMYS010000001">
    <property type="protein sequence ID" value="KAK7410233.1"/>
    <property type="molecule type" value="Genomic_DNA"/>
</dbReference>
<reference evidence="1 2" key="1">
    <citation type="submission" date="2024-01" db="EMBL/GenBank/DDBJ databases">
        <title>The genomes of 5 underutilized Papilionoideae crops provide insights into root nodulation and disease resistanc.</title>
        <authorList>
            <person name="Jiang F."/>
        </authorList>
    </citation>
    <scope>NUCLEOTIDE SEQUENCE [LARGE SCALE GENOMIC DNA]</scope>
    <source>
        <strain evidence="1">DUOXIRENSHENG_FW03</strain>
        <tissue evidence="1">Leaves</tissue>
    </source>
</reference>
<comment type="caution">
    <text evidence="1">The sequence shown here is derived from an EMBL/GenBank/DDBJ whole genome shotgun (WGS) entry which is preliminary data.</text>
</comment>
<protein>
    <submittedName>
        <fullName evidence="1">Uncharacterized protein</fullName>
    </submittedName>
</protein>
<accession>A0AAN9T0X3</accession>
<evidence type="ECO:0000313" key="2">
    <source>
        <dbReference type="Proteomes" id="UP001386955"/>
    </source>
</evidence>
<gene>
    <name evidence="1" type="ORF">VNO78_00859</name>
</gene>
<sequence length="80" mass="9535">MTEIWNAGWLQLIPSVYVLPFDSLMLLLDLYFPRQIYIALFIVNPTCHIVYILDLQWSEIRTHNVFVWGKLKPWLEGENV</sequence>
<organism evidence="1 2">
    <name type="scientific">Psophocarpus tetragonolobus</name>
    <name type="common">Winged bean</name>
    <name type="synonym">Dolichos tetragonolobus</name>
    <dbReference type="NCBI Taxonomy" id="3891"/>
    <lineage>
        <taxon>Eukaryota</taxon>
        <taxon>Viridiplantae</taxon>
        <taxon>Streptophyta</taxon>
        <taxon>Embryophyta</taxon>
        <taxon>Tracheophyta</taxon>
        <taxon>Spermatophyta</taxon>
        <taxon>Magnoliopsida</taxon>
        <taxon>eudicotyledons</taxon>
        <taxon>Gunneridae</taxon>
        <taxon>Pentapetalae</taxon>
        <taxon>rosids</taxon>
        <taxon>fabids</taxon>
        <taxon>Fabales</taxon>
        <taxon>Fabaceae</taxon>
        <taxon>Papilionoideae</taxon>
        <taxon>50 kb inversion clade</taxon>
        <taxon>NPAAA clade</taxon>
        <taxon>indigoferoid/millettioid clade</taxon>
        <taxon>Phaseoleae</taxon>
        <taxon>Psophocarpus</taxon>
    </lineage>
</organism>
<dbReference type="Proteomes" id="UP001386955">
    <property type="component" value="Unassembled WGS sequence"/>
</dbReference>
<name>A0AAN9T0X3_PSOTE</name>
<evidence type="ECO:0000313" key="1">
    <source>
        <dbReference type="EMBL" id="KAK7410233.1"/>
    </source>
</evidence>
<keyword evidence="2" id="KW-1185">Reference proteome</keyword>
<dbReference type="AlphaFoldDB" id="A0AAN9T0X3"/>